<evidence type="ECO:0000313" key="1">
    <source>
        <dbReference type="EMBL" id="KAA0050341.1"/>
    </source>
</evidence>
<dbReference type="Proteomes" id="UP000321393">
    <property type="component" value="Unassembled WGS sequence"/>
</dbReference>
<organism evidence="1 3">
    <name type="scientific">Cucumis melo var. makuwa</name>
    <name type="common">Oriental melon</name>
    <dbReference type="NCBI Taxonomy" id="1194695"/>
    <lineage>
        <taxon>Eukaryota</taxon>
        <taxon>Viridiplantae</taxon>
        <taxon>Streptophyta</taxon>
        <taxon>Embryophyta</taxon>
        <taxon>Tracheophyta</taxon>
        <taxon>Spermatophyta</taxon>
        <taxon>Magnoliopsida</taxon>
        <taxon>eudicotyledons</taxon>
        <taxon>Gunneridae</taxon>
        <taxon>Pentapetalae</taxon>
        <taxon>rosids</taxon>
        <taxon>fabids</taxon>
        <taxon>Cucurbitales</taxon>
        <taxon>Cucurbitaceae</taxon>
        <taxon>Benincaseae</taxon>
        <taxon>Cucumis</taxon>
    </lineage>
</organism>
<sequence length="111" mass="13020">MFKNLENVKNLRWHAMDRKVDGIMRHPADTPSWRLIDHMWSTFGSEPINLRLGPKQPGYDINTYLAPLIDDLKILWEEGVKSFVVYLQCPKQSGAVECGYYVMQFMRDIIM</sequence>
<protein>
    <submittedName>
        <fullName evidence="1 2">Transposon protein</fullName>
    </submittedName>
</protein>
<evidence type="ECO:0000313" key="2">
    <source>
        <dbReference type="EMBL" id="TYK03555.1"/>
    </source>
</evidence>
<dbReference type="OrthoDB" id="3234349at2759"/>
<accession>A0A5A7U9Y3</accession>
<dbReference type="AlphaFoldDB" id="A0A5A7U9Y3"/>
<dbReference type="SUPFAM" id="SSF54001">
    <property type="entry name" value="Cysteine proteinases"/>
    <property type="match status" value="1"/>
</dbReference>
<dbReference type="InterPro" id="IPR004242">
    <property type="entry name" value="Transposase_21"/>
</dbReference>
<gene>
    <name evidence="2" type="ORF">E5676_scaffold293G00510</name>
    <name evidence="1" type="ORF">E6C27_scaffold88G00690</name>
</gene>
<dbReference type="InterPro" id="IPR038765">
    <property type="entry name" value="Papain-like_cys_pep_sf"/>
</dbReference>
<evidence type="ECO:0000313" key="4">
    <source>
        <dbReference type="Proteomes" id="UP000321947"/>
    </source>
</evidence>
<proteinExistence type="predicted"/>
<comment type="caution">
    <text evidence="1">The sequence shown here is derived from an EMBL/GenBank/DDBJ whole genome shotgun (WGS) entry which is preliminary data.</text>
</comment>
<name>A0A5A7U9Y3_CUCMM</name>
<dbReference type="EMBL" id="SSTE01011873">
    <property type="protein sequence ID" value="KAA0050341.1"/>
    <property type="molecule type" value="Genomic_DNA"/>
</dbReference>
<reference evidence="3 4" key="1">
    <citation type="submission" date="2019-08" db="EMBL/GenBank/DDBJ databases">
        <title>Draft genome sequences of two oriental melons (Cucumis melo L. var makuwa).</title>
        <authorList>
            <person name="Kwon S.-Y."/>
        </authorList>
    </citation>
    <scope>NUCLEOTIDE SEQUENCE [LARGE SCALE GENOMIC DNA]</scope>
    <source>
        <strain evidence="4">cv. Chang Bougi</strain>
        <strain evidence="3">cv. SW 3</strain>
        <tissue evidence="1">Leaf</tissue>
    </source>
</reference>
<dbReference type="Proteomes" id="UP000321947">
    <property type="component" value="Unassembled WGS sequence"/>
</dbReference>
<dbReference type="EMBL" id="SSTD01014927">
    <property type="protein sequence ID" value="TYK03555.1"/>
    <property type="molecule type" value="Genomic_DNA"/>
</dbReference>
<evidence type="ECO:0000313" key="3">
    <source>
        <dbReference type="Proteomes" id="UP000321393"/>
    </source>
</evidence>
<dbReference type="Pfam" id="PF02992">
    <property type="entry name" value="Transposase_21"/>
    <property type="match status" value="1"/>
</dbReference>